<dbReference type="AlphaFoldDB" id="A0A1G2PKN2"/>
<evidence type="ECO:0000313" key="5">
    <source>
        <dbReference type="Proteomes" id="UP000177629"/>
    </source>
</evidence>
<evidence type="ECO:0000256" key="1">
    <source>
        <dbReference type="ARBA" id="ARBA00022723"/>
    </source>
</evidence>
<name>A0A1G2PKN2_9BACT</name>
<dbReference type="Proteomes" id="UP000177629">
    <property type="component" value="Unassembled WGS sequence"/>
</dbReference>
<feature type="binding site" evidence="3">
    <location>
        <position position="10"/>
    </location>
    <ligand>
        <name>a divalent metal cation</name>
        <dbReference type="ChEBI" id="CHEBI:60240"/>
        <label>1</label>
    </ligand>
</feature>
<feature type="binding site" evidence="3">
    <location>
        <position position="150"/>
    </location>
    <ligand>
        <name>a divalent metal cation</name>
        <dbReference type="ChEBI" id="CHEBI:60240"/>
        <label>2</label>
    </ligand>
</feature>
<dbReference type="PANTHER" id="PTHR46124">
    <property type="entry name" value="D-AMINOACYL-TRNA DEACYLASE"/>
    <property type="match status" value="1"/>
</dbReference>
<dbReference type="Gene3D" id="3.20.20.140">
    <property type="entry name" value="Metal-dependent hydrolases"/>
    <property type="match status" value="1"/>
</dbReference>
<comment type="caution">
    <text evidence="4">The sequence shown here is derived from an EMBL/GenBank/DDBJ whole genome shotgun (WGS) entry which is preliminary data.</text>
</comment>
<dbReference type="GO" id="GO:0046872">
    <property type="term" value="F:metal ion binding"/>
    <property type="evidence" value="ECO:0007669"/>
    <property type="project" value="UniProtKB-KW"/>
</dbReference>
<keyword evidence="1 3" id="KW-0479">Metal-binding</keyword>
<gene>
    <name evidence="4" type="ORF">A2806_04265</name>
</gene>
<dbReference type="FunFam" id="3.20.20.140:FF:000005">
    <property type="entry name" value="TatD family hydrolase"/>
    <property type="match status" value="1"/>
</dbReference>
<dbReference type="GO" id="GO:0016788">
    <property type="term" value="F:hydrolase activity, acting on ester bonds"/>
    <property type="evidence" value="ECO:0007669"/>
    <property type="project" value="InterPro"/>
</dbReference>
<dbReference type="STRING" id="1802362.A2806_04265"/>
<feature type="binding site" evidence="3">
    <location>
        <position position="236"/>
    </location>
    <ligand>
        <name>a divalent metal cation</name>
        <dbReference type="ChEBI" id="CHEBI:60240"/>
        <label>1</label>
    </ligand>
</feature>
<dbReference type="CDD" id="cd01310">
    <property type="entry name" value="TatD_DNAse"/>
    <property type="match status" value="1"/>
</dbReference>
<evidence type="ECO:0000256" key="3">
    <source>
        <dbReference type="PIRSR" id="PIRSR005902-1"/>
    </source>
</evidence>
<protein>
    <recommendedName>
        <fullName evidence="6">Hydrolase TatD</fullName>
    </recommendedName>
</protein>
<feature type="binding site" evidence="3">
    <location>
        <position position="110"/>
    </location>
    <ligand>
        <name>a divalent metal cation</name>
        <dbReference type="ChEBI" id="CHEBI:60240"/>
        <label>1</label>
    </ligand>
</feature>
<dbReference type="SUPFAM" id="SSF51556">
    <property type="entry name" value="Metallo-dependent hydrolases"/>
    <property type="match status" value="1"/>
</dbReference>
<feature type="binding site" evidence="3">
    <location>
        <position position="8"/>
    </location>
    <ligand>
        <name>a divalent metal cation</name>
        <dbReference type="ChEBI" id="CHEBI:60240"/>
        <label>1</label>
    </ligand>
</feature>
<evidence type="ECO:0008006" key="6">
    <source>
        <dbReference type="Google" id="ProtNLM"/>
    </source>
</evidence>
<keyword evidence="2" id="KW-0378">Hydrolase</keyword>
<sequence length="289" mass="32771">MPQLVDIHGHIQFSAFKDDADEVIKRAIDSGVYIIAPSSQLSTSKRAILYAEKYPGKVFAAVGLHPIHLKPAKFDPSEGEAPSFQTHGDQFDEKTWRPLAENKNVIALGEVGLDYIDRLELSEKDRDVQEETFRKEIELALSVNKPIIQHCRSGIVEGKERDAHDDALRIIRDYILNSEPSTLRGVAHCYSGNIGQAKKYLDLGFHLSFTGLITFNNLWDEVIKMAPLERLMVETDCPYMTPIPHRGKRNEPMYVRYMADKIAELKGFSFERVAERTTKNAQELFGLPL</sequence>
<dbReference type="InterPro" id="IPR032466">
    <property type="entry name" value="Metal_Hydrolase"/>
</dbReference>
<dbReference type="InterPro" id="IPR015991">
    <property type="entry name" value="TatD/YcfH-like"/>
</dbReference>
<dbReference type="EMBL" id="MHSS01000002">
    <property type="protein sequence ID" value="OHA48880.1"/>
    <property type="molecule type" value="Genomic_DNA"/>
</dbReference>
<reference evidence="4 5" key="1">
    <citation type="journal article" date="2016" name="Nat. Commun.">
        <title>Thousands of microbial genomes shed light on interconnected biogeochemical processes in an aquifer system.</title>
        <authorList>
            <person name="Anantharaman K."/>
            <person name="Brown C.T."/>
            <person name="Hug L.A."/>
            <person name="Sharon I."/>
            <person name="Castelle C.J."/>
            <person name="Probst A.J."/>
            <person name="Thomas B.C."/>
            <person name="Singh A."/>
            <person name="Wilkins M.J."/>
            <person name="Karaoz U."/>
            <person name="Brodie E.L."/>
            <person name="Williams K.H."/>
            <person name="Hubbard S.S."/>
            <person name="Banfield J.F."/>
        </authorList>
    </citation>
    <scope>NUCLEOTIDE SEQUENCE [LARGE SCALE GENOMIC DNA]</scope>
</reference>
<accession>A0A1G2PKN2</accession>
<dbReference type="Pfam" id="PF01026">
    <property type="entry name" value="TatD_DNase"/>
    <property type="match status" value="1"/>
</dbReference>
<evidence type="ECO:0000256" key="2">
    <source>
        <dbReference type="ARBA" id="ARBA00022801"/>
    </source>
</evidence>
<evidence type="ECO:0000313" key="4">
    <source>
        <dbReference type="EMBL" id="OHA48880.1"/>
    </source>
</evidence>
<dbReference type="PIRSF" id="PIRSF005902">
    <property type="entry name" value="DNase_TatD"/>
    <property type="match status" value="1"/>
</dbReference>
<proteinExistence type="predicted"/>
<dbReference type="InterPro" id="IPR001130">
    <property type="entry name" value="TatD-like"/>
</dbReference>
<feature type="binding site" evidence="3">
    <location>
        <position position="188"/>
    </location>
    <ligand>
        <name>a divalent metal cation</name>
        <dbReference type="ChEBI" id="CHEBI:60240"/>
        <label>2</label>
    </ligand>
</feature>
<dbReference type="GO" id="GO:0005829">
    <property type="term" value="C:cytosol"/>
    <property type="evidence" value="ECO:0007669"/>
    <property type="project" value="TreeGrafter"/>
</dbReference>
<dbReference type="NCBIfam" id="TIGR00010">
    <property type="entry name" value="YchF/TatD family DNA exonuclease"/>
    <property type="match status" value="1"/>
</dbReference>
<dbReference type="GO" id="GO:0004536">
    <property type="term" value="F:DNA nuclease activity"/>
    <property type="evidence" value="ECO:0007669"/>
    <property type="project" value="InterPro"/>
</dbReference>
<dbReference type="PANTHER" id="PTHR46124:SF2">
    <property type="entry name" value="D-AMINOACYL-TRNA DEACYLASE"/>
    <property type="match status" value="1"/>
</dbReference>
<organism evidence="4 5">
    <name type="scientific">Candidatus Terrybacteria bacterium RIFCSPHIGHO2_01_FULL_48_17</name>
    <dbReference type="NCBI Taxonomy" id="1802362"/>
    <lineage>
        <taxon>Bacteria</taxon>
        <taxon>Candidatus Terryibacteriota</taxon>
    </lineage>
</organism>